<sequence>MKNIIKFRRLKKAVSSFSAGQLSKDWFSEEANSATLVVTGRPPPLSVSRGDLWHCQCSGATFAISGLAGRPPPFSPSRGDLCHCRCSRATIAILELAGRPLPFSWSDRRHSGASRATSAILGVVE</sequence>
<proteinExistence type="predicted"/>
<accession>A0A3B3CMA1</accession>
<dbReference type="Ensembl" id="ENSOMET00000027451.1">
    <property type="protein sequence ID" value="ENSOMEP00000018475.1"/>
    <property type="gene ID" value="ENSOMEG00000020176.1"/>
</dbReference>
<dbReference type="Proteomes" id="UP000261560">
    <property type="component" value="Unplaced"/>
</dbReference>
<dbReference type="AlphaFoldDB" id="A0A3B3CMA1"/>
<protein>
    <submittedName>
        <fullName evidence="1">Uncharacterized protein</fullName>
    </submittedName>
</protein>
<organism evidence="1 2">
    <name type="scientific">Oryzias melastigma</name>
    <name type="common">Marine medaka</name>
    <dbReference type="NCBI Taxonomy" id="30732"/>
    <lineage>
        <taxon>Eukaryota</taxon>
        <taxon>Metazoa</taxon>
        <taxon>Chordata</taxon>
        <taxon>Craniata</taxon>
        <taxon>Vertebrata</taxon>
        <taxon>Euteleostomi</taxon>
        <taxon>Actinopterygii</taxon>
        <taxon>Neopterygii</taxon>
        <taxon>Teleostei</taxon>
        <taxon>Neoteleostei</taxon>
        <taxon>Acanthomorphata</taxon>
        <taxon>Ovalentaria</taxon>
        <taxon>Atherinomorphae</taxon>
        <taxon>Beloniformes</taxon>
        <taxon>Adrianichthyidae</taxon>
        <taxon>Oryziinae</taxon>
        <taxon>Oryzias</taxon>
    </lineage>
</organism>
<keyword evidence="2" id="KW-1185">Reference proteome</keyword>
<dbReference type="PaxDb" id="30732-ENSOMEP00000018475"/>
<reference evidence="1" key="2">
    <citation type="submission" date="2025-09" db="UniProtKB">
        <authorList>
            <consortium name="Ensembl"/>
        </authorList>
    </citation>
    <scope>IDENTIFICATION</scope>
</reference>
<evidence type="ECO:0000313" key="2">
    <source>
        <dbReference type="Proteomes" id="UP000261560"/>
    </source>
</evidence>
<evidence type="ECO:0000313" key="1">
    <source>
        <dbReference type="Ensembl" id="ENSOMEP00000018475.1"/>
    </source>
</evidence>
<name>A0A3B3CMA1_ORYME</name>
<reference evidence="1" key="1">
    <citation type="submission" date="2025-08" db="UniProtKB">
        <authorList>
            <consortium name="Ensembl"/>
        </authorList>
    </citation>
    <scope>IDENTIFICATION</scope>
</reference>